<feature type="domain" description="ENPP1-3/EXOG-like endonuclease/phosphodiesterase" evidence="11">
    <location>
        <begin position="89"/>
        <end position="278"/>
    </location>
</feature>
<dbReference type="GO" id="GO:0004521">
    <property type="term" value="F:RNA endonuclease activity"/>
    <property type="evidence" value="ECO:0007669"/>
    <property type="project" value="TreeGrafter"/>
</dbReference>
<keyword evidence="4 9" id="KW-0479">Metal-binding</keyword>
<protein>
    <recommendedName>
        <fullName evidence="10">Endonuclease</fullName>
        <ecNumber evidence="10">3.1.30.-</ecNumber>
    </recommendedName>
</protein>
<dbReference type="InterPro" id="IPR044925">
    <property type="entry name" value="His-Me_finger_sf"/>
</dbReference>
<comment type="cofactor">
    <cofactor evidence="1 10">
        <name>Mg(2+)</name>
        <dbReference type="ChEBI" id="CHEBI:18420"/>
    </cofactor>
</comment>
<evidence type="ECO:0000256" key="4">
    <source>
        <dbReference type="ARBA" id="ARBA00022723"/>
    </source>
</evidence>
<evidence type="ECO:0000259" key="11">
    <source>
        <dbReference type="SMART" id="SM00477"/>
    </source>
</evidence>
<evidence type="ECO:0000256" key="8">
    <source>
        <dbReference type="PIRSR" id="PIRSR640255-1"/>
    </source>
</evidence>
<evidence type="ECO:0000256" key="10">
    <source>
        <dbReference type="RuleBase" id="RU366055"/>
    </source>
</evidence>
<accession>A0A6S7AZK0</accession>
<dbReference type="EC" id="3.1.30.-" evidence="10"/>
<dbReference type="InterPro" id="IPR018524">
    <property type="entry name" value="DNA/RNA_endonuclease_AS"/>
</dbReference>
<dbReference type="AlphaFoldDB" id="A0A6S7AZK0"/>
<dbReference type="PANTHER" id="PTHR13966">
    <property type="entry name" value="ENDONUCLEASE RELATED"/>
    <property type="match status" value="1"/>
</dbReference>
<feature type="active site" description="Proton acceptor" evidence="8">
    <location>
        <position position="153"/>
    </location>
</feature>
<dbReference type="Proteomes" id="UP000494115">
    <property type="component" value="Unassembled WGS sequence"/>
</dbReference>
<dbReference type="Pfam" id="PF01223">
    <property type="entry name" value="Endonuclease_NS"/>
    <property type="match status" value="1"/>
</dbReference>
<evidence type="ECO:0000256" key="3">
    <source>
        <dbReference type="ARBA" id="ARBA00022722"/>
    </source>
</evidence>
<comment type="similarity">
    <text evidence="2 10">Belongs to the DNA/RNA non-specific endonuclease family.</text>
</comment>
<gene>
    <name evidence="13" type="primary">nucA</name>
    <name evidence="13" type="ORF">LMG28138_01518</name>
</gene>
<evidence type="ECO:0000256" key="1">
    <source>
        <dbReference type="ARBA" id="ARBA00001946"/>
    </source>
</evidence>
<keyword evidence="5 10" id="KW-0255">Endonuclease</keyword>
<evidence type="ECO:0000256" key="6">
    <source>
        <dbReference type="ARBA" id="ARBA00022801"/>
    </source>
</evidence>
<evidence type="ECO:0000313" key="13">
    <source>
        <dbReference type="EMBL" id="CAB3782862.1"/>
    </source>
</evidence>
<dbReference type="GO" id="GO:0046872">
    <property type="term" value="F:metal ion binding"/>
    <property type="evidence" value="ECO:0007669"/>
    <property type="project" value="UniProtKB-KW"/>
</dbReference>
<keyword evidence="14" id="KW-1185">Reference proteome</keyword>
<dbReference type="InterPro" id="IPR001604">
    <property type="entry name" value="Endo_G_ENPP1-like_dom"/>
</dbReference>
<feature type="binding site" evidence="9">
    <location>
        <position position="183"/>
    </location>
    <ligand>
        <name>Mg(2+)</name>
        <dbReference type="ChEBI" id="CHEBI:18420"/>
        <note>catalytic</note>
    </ligand>
</feature>
<sequence length="290" mass="32067">MQSWMRWRTDNKTLMASLPHAFEFNYCLAILARAITAYPMRMKRLLAVLLVAVATYASAAPECRQFSPSGQPPVLANAKLAAKTRMLCYSDFAVLHSGVTHGPLWSAEYLTRAHLMAAKGELRTNRFHAETTLPEGEGATLADYRKSGYDRGHMSPAGDQWNDEAMAESFTLANMVPQNPTNNRRLWAHIEEAVRRMAIDGGDTYVVTGPMFTGRQLKTIGATGVFVPTQLFKVVYVQSQQLAFAIVVNNEATNRYDVESVHELEAASGLRFPGIPESLKDKRIGGLNGV</sequence>
<dbReference type="PROSITE" id="PS01070">
    <property type="entry name" value="NUCLEASE_NON_SPEC"/>
    <property type="match status" value="1"/>
</dbReference>
<evidence type="ECO:0000256" key="9">
    <source>
        <dbReference type="PIRSR" id="PIRSR640255-2"/>
    </source>
</evidence>
<evidence type="ECO:0000256" key="2">
    <source>
        <dbReference type="ARBA" id="ARBA00010052"/>
    </source>
</evidence>
<evidence type="ECO:0000256" key="5">
    <source>
        <dbReference type="ARBA" id="ARBA00022759"/>
    </source>
</evidence>
<name>A0A6S7AZK0_9BURK</name>
<dbReference type="PANTHER" id="PTHR13966:SF5">
    <property type="entry name" value="ENDONUCLEASE G, MITOCHONDRIAL"/>
    <property type="match status" value="1"/>
</dbReference>
<dbReference type="InterPro" id="IPR040255">
    <property type="entry name" value="Non-specific_endonuclease"/>
</dbReference>
<proteinExistence type="inferred from homology"/>
<dbReference type="GO" id="GO:0000014">
    <property type="term" value="F:single-stranded DNA endodeoxyribonuclease activity"/>
    <property type="evidence" value="ECO:0007669"/>
    <property type="project" value="TreeGrafter"/>
</dbReference>
<dbReference type="GO" id="GO:0003676">
    <property type="term" value="F:nucleic acid binding"/>
    <property type="evidence" value="ECO:0007669"/>
    <property type="project" value="InterPro"/>
</dbReference>
<organism evidence="13 14">
    <name type="scientific">Pararobbsia alpina</name>
    <dbReference type="NCBI Taxonomy" id="621374"/>
    <lineage>
        <taxon>Bacteria</taxon>
        <taxon>Pseudomonadati</taxon>
        <taxon>Pseudomonadota</taxon>
        <taxon>Betaproteobacteria</taxon>
        <taxon>Burkholderiales</taxon>
        <taxon>Burkholderiaceae</taxon>
        <taxon>Pararobbsia</taxon>
    </lineage>
</organism>
<dbReference type="InterPro" id="IPR020821">
    <property type="entry name" value="ENPP1-3/EXOG-like_nuc-like"/>
</dbReference>
<dbReference type="Gene3D" id="3.40.570.10">
    <property type="entry name" value="Extracellular Endonuclease, subunit A"/>
    <property type="match status" value="1"/>
</dbReference>
<keyword evidence="3 10" id="KW-0540">Nuclease</keyword>
<dbReference type="SUPFAM" id="SSF54060">
    <property type="entry name" value="His-Me finger endonucleases"/>
    <property type="match status" value="1"/>
</dbReference>
<dbReference type="EMBL" id="CADIKM010000005">
    <property type="protein sequence ID" value="CAB3782862.1"/>
    <property type="molecule type" value="Genomic_DNA"/>
</dbReference>
<evidence type="ECO:0000256" key="7">
    <source>
        <dbReference type="ARBA" id="ARBA00022842"/>
    </source>
</evidence>
<reference evidence="13 14" key="1">
    <citation type="submission" date="2020-04" db="EMBL/GenBank/DDBJ databases">
        <authorList>
            <person name="De Canck E."/>
        </authorList>
    </citation>
    <scope>NUCLEOTIDE SEQUENCE [LARGE SCALE GENOMIC DNA]</scope>
    <source>
        <strain evidence="13 14">LMG 28138</strain>
    </source>
</reference>
<keyword evidence="6 10" id="KW-0378">Hydrolase</keyword>
<dbReference type="SMART" id="SM00892">
    <property type="entry name" value="Endonuclease_NS"/>
    <property type="match status" value="1"/>
</dbReference>
<evidence type="ECO:0000313" key="14">
    <source>
        <dbReference type="Proteomes" id="UP000494115"/>
    </source>
</evidence>
<keyword evidence="7" id="KW-0460">Magnesium</keyword>
<evidence type="ECO:0000259" key="12">
    <source>
        <dbReference type="SMART" id="SM00892"/>
    </source>
</evidence>
<dbReference type="SMART" id="SM00477">
    <property type="entry name" value="NUC"/>
    <property type="match status" value="1"/>
</dbReference>
<dbReference type="InterPro" id="IPR044929">
    <property type="entry name" value="DNA/RNA_non-sp_Endonuclease_sf"/>
</dbReference>
<feature type="domain" description="DNA/RNA non-specific endonuclease/pyrophosphatase/phosphodiesterase" evidence="12">
    <location>
        <begin position="88"/>
        <end position="278"/>
    </location>
</feature>